<dbReference type="InterPro" id="IPR015421">
    <property type="entry name" value="PyrdxlP-dep_Trfase_major"/>
</dbReference>
<dbReference type="EMBL" id="VIVN01000002">
    <property type="protein sequence ID" value="TWE06078.1"/>
    <property type="molecule type" value="Genomic_DNA"/>
</dbReference>
<keyword evidence="3 4" id="KW-0663">Pyridoxal phosphate</keyword>
<sequence>MIKKVVSIVGKSFLIKPMLDEIYPVIDYGKGVYLFDMEGKKYLDAASGAVTANIGHGVTEIIEAMLEQAKKVSFVYRSQFTSEAAEKLADKLAEILPGELKWSFFVNSGSEATETAMKMAIQYWQETGVRTKNKILSRWVSYHGITMGALSMSGHPGRRARFVPLLEDFPVINPPYCYRCPYNLEAPSCQYLCAHELETAIKRIGAEQIAAFIAEPIIGAAGGAITPPKEYFKHIKKICEDNDILFIADEVMTGFGRSGTMLACEHWGVVPDIVALGKGMGAGFAAIAAAVASDKVMEPILAGSKSVMSGHTLSANPQSCAVSLAVLEYLEKNEIMKEVDNKGIYLKNQLEKLRAQFHFIGDIRGRGLLLGIELVEDPSIKQPFPRKSSVTQKIIEIAKDKGLLVYPAGAGIDGVNGDAIIISPPLTITKREIEELVFLLKDTFIAFSKIISTGMDGEH</sequence>
<dbReference type="SUPFAM" id="SSF53383">
    <property type="entry name" value="PLP-dependent transferases"/>
    <property type="match status" value="1"/>
</dbReference>
<dbReference type="PANTHER" id="PTHR43094:SF1">
    <property type="entry name" value="AMINOTRANSFERASE CLASS-III"/>
    <property type="match status" value="1"/>
</dbReference>
<comment type="caution">
    <text evidence="5">The sequence shown here is derived from an EMBL/GenBank/DDBJ whole genome shotgun (WGS) entry which is preliminary data.</text>
</comment>
<comment type="cofactor">
    <cofactor evidence="1">
        <name>pyridoxal 5'-phosphate</name>
        <dbReference type="ChEBI" id="CHEBI:597326"/>
    </cofactor>
</comment>
<evidence type="ECO:0000256" key="3">
    <source>
        <dbReference type="ARBA" id="ARBA00022898"/>
    </source>
</evidence>
<dbReference type="CDD" id="cd00610">
    <property type="entry name" value="OAT_like"/>
    <property type="match status" value="1"/>
</dbReference>
<dbReference type="InterPro" id="IPR005814">
    <property type="entry name" value="Aminotrans_3"/>
</dbReference>
<dbReference type="FunFam" id="3.40.640.10:FF:000004">
    <property type="entry name" value="Acetylornithine aminotransferase"/>
    <property type="match status" value="1"/>
</dbReference>
<evidence type="ECO:0000256" key="2">
    <source>
        <dbReference type="ARBA" id="ARBA00008954"/>
    </source>
</evidence>
<evidence type="ECO:0000313" key="6">
    <source>
        <dbReference type="Proteomes" id="UP000319671"/>
    </source>
</evidence>
<name>A0A561DRT6_9BACI</name>
<dbReference type="PROSITE" id="PS00600">
    <property type="entry name" value="AA_TRANSFER_CLASS_3"/>
    <property type="match status" value="1"/>
</dbReference>
<dbReference type="Proteomes" id="UP000319671">
    <property type="component" value="Unassembled WGS sequence"/>
</dbReference>
<gene>
    <name evidence="5" type="ORF">FB550_10296</name>
</gene>
<dbReference type="Gene3D" id="3.40.640.10">
    <property type="entry name" value="Type I PLP-dependent aspartate aminotransferase-like (Major domain)"/>
    <property type="match status" value="1"/>
</dbReference>
<dbReference type="Pfam" id="PF00202">
    <property type="entry name" value="Aminotran_3"/>
    <property type="match status" value="1"/>
</dbReference>
<dbReference type="InterPro" id="IPR049704">
    <property type="entry name" value="Aminotrans_3_PPA_site"/>
</dbReference>
<protein>
    <submittedName>
        <fullName evidence="5">N(6)-acetyl-beta-lysine transaminase</fullName>
    </submittedName>
</protein>
<accession>A0A561DRT6</accession>
<dbReference type="InterPro" id="IPR015424">
    <property type="entry name" value="PyrdxlP-dep_Trfase"/>
</dbReference>
<organism evidence="5 6">
    <name type="scientific">Neobacillus bataviensis</name>
    <dbReference type="NCBI Taxonomy" id="220685"/>
    <lineage>
        <taxon>Bacteria</taxon>
        <taxon>Bacillati</taxon>
        <taxon>Bacillota</taxon>
        <taxon>Bacilli</taxon>
        <taxon>Bacillales</taxon>
        <taxon>Bacillaceae</taxon>
        <taxon>Neobacillus</taxon>
    </lineage>
</organism>
<comment type="similarity">
    <text evidence="2 4">Belongs to the class-III pyridoxal-phosphate-dependent aminotransferase family.</text>
</comment>
<proteinExistence type="inferred from homology"/>
<dbReference type="PANTHER" id="PTHR43094">
    <property type="entry name" value="AMINOTRANSFERASE"/>
    <property type="match status" value="1"/>
</dbReference>
<dbReference type="NCBIfam" id="NF005375">
    <property type="entry name" value="PRK06917.1"/>
    <property type="match status" value="1"/>
</dbReference>
<dbReference type="GO" id="GO:0008483">
    <property type="term" value="F:transaminase activity"/>
    <property type="evidence" value="ECO:0007669"/>
    <property type="project" value="InterPro"/>
</dbReference>
<dbReference type="GO" id="GO:0030170">
    <property type="term" value="F:pyridoxal phosphate binding"/>
    <property type="evidence" value="ECO:0007669"/>
    <property type="project" value="InterPro"/>
</dbReference>
<dbReference type="AlphaFoldDB" id="A0A561DRT6"/>
<reference evidence="5 6" key="1">
    <citation type="submission" date="2019-06" db="EMBL/GenBank/DDBJ databases">
        <title>Sorghum-associated microbial communities from plants grown in Nebraska, USA.</title>
        <authorList>
            <person name="Schachtman D."/>
        </authorList>
    </citation>
    <scope>NUCLEOTIDE SEQUENCE [LARGE SCALE GENOMIC DNA]</scope>
    <source>
        <strain evidence="5 6">2482</strain>
    </source>
</reference>
<evidence type="ECO:0000256" key="4">
    <source>
        <dbReference type="RuleBase" id="RU003560"/>
    </source>
</evidence>
<keyword evidence="6" id="KW-1185">Reference proteome</keyword>
<evidence type="ECO:0000256" key="1">
    <source>
        <dbReference type="ARBA" id="ARBA00001933"/>
    </source>
</evidence>
<dbReference type="PIRSF" id="PIRSF000521">
    <property type="entry name" value="Transaminase_4ab_Lys_Orn"/>
    <property type="match status" value="1"/>
</dbReference>
<evidence type="ECO:0000313" key="5">
    <source>
        <dbReference type="EMBL" id="TWE06078.1"/>
    </source>
</evidence>
<dbReference type="Gene3D" id="3.90.1150.10">
    <property type="entry name" value="Aspartate Aminotransferase, domain 1"/>
    <property type="match status" value="1"/>
</dbReference>
<dbReference type="InterPro" id="IPR015422">
    <property type="entry name" value="PyrdxlP-dep_Trfase_small"/>
</dbReference>